<feature type="binding site" evidence="4">
    <location>
        <begin position="131"/>
        <end position="139"/>
    </location>
    <ligand>
        <name>ATP</name>
        <dbReference type="ChEBI" id="CHEBI:30616"/>
    </ligand>
</feature>
<dbReference type="AlphaFoldDB" id="A0A8A0RJR9"/>
<keyword evidence="5" id="KW-0479">Metal-binding</keyword>
<comment type="cofactor">
    <cofactor evidence="5">
        <name>Mg(2+)</name>
        <dbReference type="ChEBI" id="CHEBI:18420"/>
    </cofactor>
</comment>
<dbReference type="SUPFAM" id="SSF100950">
    <property type="entry name" value="NagB/RpiA/CoA transferase-like"/>
    <property type="match status" value="1"/>
</dbReference>
<keyword evidence="7" id="KW-1185">Reference proteome</keyword>
<gene>
    <name evidence="6" type="primary">yqgN</name>
    <name evidence="6" type="ORF">H0A61_01033</name>
</gene>
<dbReference type="GO" id="GO:0030272">
    <property type="term" value="F:5-formyltetrahydrofolate cyclo-ligase activity"/>
    <property type="evidence" value="ECO:0007669"/>
    <property type="project" value="UniProtKB-EC"/>
</dbReference>
<dbReference type="GO" id="GO:0046872">
    <property type="term" value="F:metal ion binding"/>
    <property type="evidence" value="ECO:0007669"/>
    <property type="project" value="UniProtKB-KW"/>
</dbReference>
<proteinExistence type="inferred from homology"/>
<dbReference type="EC" id="6.3.3.2" evidence="5"/>
<dbReference type="InterPro" id="IPR002698">
    <property type="entry name" value="FTHF_cligase"/>
</dbReference>
<feature type="binding site" evidence="4">
    <location>
        <position position="50"/>
    </location>
    <ligand>
        <name>substrate</name>
    </ligand>
</feature>
<evidence type="ECO:0000313" key="7">
    <source>
        <dbReference type="Proteomes" id="UP000662904"/>
    </source>
</evidence>
<keyword evidence="5" id="KW-0460">Magnesium</keyword>
<dbReference type="PANTHER" id="PTHR23407:SF1">
    <property type="entry name" value="5-FORMYLTETRAHYDROFOLATE CYCLO-LIGASE"/>
    <property type="match status" value="1"/>
</dbReference>
<feature type="binding site" evidence="4">
    <location>
        <begin position="4"/>
        <end position="8"/>
    </location>
    <ligand>
        <name>ATP</name>
        <dbReference type="ChEBI" id="CHEBI:30616"/>
    </ligand>
</feature>
<dbReference type="InterPro" id="IPR024185">
    <property type="entry name" value="FTHF_cligase-like_sf"/>
</dbReference>
<comment type="catalytic activity">
    <reaction evidence="5">
        <text>(6S)-5-formyl-5,6,7,8-tetrahydrofolate + ATP = (6R)-5,10-methenyltetrahydrofolate + ADP + phosphate</text>
        <dbReference type="Rhea" id="RHEA:10488"/>
        <dbReference type="ChEBI" id="CHEBI:30616"/>
        <dbReference type="ChEBI" id="CHEBI:43474"/>
        <dbReference type="ChEBI" id="CHEBI:57455"/>
        <dbReference type="ChEBI" id="CHEBI:57457"/>
        <dbReference type="ChEBI" id="CHEBI:456216"/>
        <dbReference type="EC" id="6.3.3.2"/>
    </reaction>
</comment>
<evidence type="ECO:0000256" key="1">
    <source>
        <dbReference type="ARBA" id="ARBA00010638"/>
    </source>
</evidence>
<protein>
    <recommendedName>
        <fullName evidence="5">5-formyltetrahydrofolate cyclo-ligase</fullName>
        <ecNumber evidence="5">6.3.3.2</ecNumber>
    </recommendedName>
</protein>
<organism evidence="6 7">
    <name type="scientific">Koleobacter methoxysyntrophicus</name>
    <dbReference type="NCBI Taxonomy" id="2751313"/>
    <lineage>
        <taxon>Bacteria</taxon>
        <taxon>Bacillati</taxon>
        <taxon>Bacillota</taxon>
        <taxon>Clostridia</taxon>
        <taxon>Koleobacterales</taxon>
        <taxon>Koleobacteraceae</taxon>
        <taxon>Koleobacter</taxon>
    </lineage>
</organism>
<dbReference type="Proteomes" id="UP000662904">
    <property type="component" value="Chromosome"/>
</dbReference>
<dbReference type="GO" id="GO:0005524">
    <property type="term" value="F:ATP binding"/>
    <property type="evidence" value="ECO:0007669"/>
    <property type="project" value="UniProtKB-KW"/>
</dbReference>
<reference evidence="6" key="1">
    <citation type="submission" date="2020-07" db="EMBL/GenBank/DDBJ databases">
        <title>Koleobacter methoxysyntrophicus gen. nov., sp. nov., a novel anaerobic bacterium isolated from deep subsurface oil field and proposal of Koleobacterales ord. nov. in the phylum Firmicutes.</title>
        <authorList>
            <person name="Sakamoto S."/>
            <person name="Tamaki H."/>
        </authorList>
    </citation>
    <scope>NUCLEOTIDE SEQUENCE</scope>
    <source>
        <strain evidence="6">NRmbB1</strain>
    </source>
</reference>
<dbReference type="GO" id="GO:0035999">
    <property type="term" value="P:tetrahydrofolate interconversion"/>
    <property type="evidence" value="ECO:0007669"/>
    <property type="project" value="TreeGrafter"/>
</dbReference>
<feature type="binding site" evidence="4">
    <location>
        <position position="55"/>
    </location>
    <ligand>
        <name>substrate</name>
    </ligand>
</feature>
<dbReference type="KEGG" id="kme:H0A61_01033"/>
<evidence type="ECO:0000256" key="4">
    <source>
        <dbReference type="PIRSR" id="PIRSR006806-1"/>
    </source>
</evidence>
<evidence type="ECO:0000256" key="3">
    <source>
        <dbReference type="ARBA" id="ARBA00022840"/>
    </source>
</evidence>
<dbReference type="EMBL" id="CP059066">
    <property type="protein sequence ID" value="QSQ08691.1"/>
    <property type="molecule type" value="Genomic_DNA"/>
</dbReference>
<dbReference type="RefSeq" id="WP_206708893.1">
    <property type="nucleotide sequence ID" value="NZ_CP059066.1"/>
</dbReference>
<evidence type="ECO:0000256" key="2">
    <source>
        <dbReference type="ARBA" id="ARBA00022741"/>
    </source>
</evidence>
<dbReference type="Pfam" id="PF01812">
    <property type="entry name" value="5-FTHF_cyc-lig"/>
    <property type="match status" value="1"/>
</dbReference>
<dbReference type="PANTHER" id="PTHR23407">
    <property type="entry name" value="ATPASE INHIBITOR/5-FORMYLTETRAHYDROFOLATE CYCLO-LIGASE"/>
    <property type="match status" value="1"/>
</dbReference>
<dbReference type="GO" id="GO:0009396">
    <property type="term" value="P:folic acid-containing compound biosynthetic process"/>
    <property type="evidence" value="ECO:0007669"/>
    <property type="project" value="TreeGrafter"/>
</dbReference>
<keyword evidence="2 4" id="KW-0547">Nucleotide-binding</keyword>
<dbReference type="InterPro" id="IPR037171">
    <property type="entry name" value="NagB/RpiA_transferase-like"/>
</dbReference>
<dbReference type="Gene3D" id="3.40.50.10420">
    <property type="entry name" value="NagB/RpiA/CoA transferase-like"/>
    <property type="match status" value="1"/>
</dbReference>
<comment type="similarity">
    <text evidence="1 5">Belongs to the 5-formyltetrahydrofolate cyclo-ligase family.</text>
</comment>
<sequence length="190" mass="21389">MTDKKTLRRRFLEKRLGLSTKDVKTTSEKIITRLFSLQEFKESETVMFYVDTRNEVQTIEAIKKVLAMGKRVVLPKVKKGQGLLAVEIKDISELKPGTFGLLEPEGDEGLEPEIIDLVVVPGVAFDRQGHRLGYGAGYYDGFLPQLRPGVKKIALAFEVQVAESIPVEEHDVRMDAVITEKCVYRFCKSG</sequence>
<evidence type="ECO:0000313" key="6">
    <source>
        <dbReference type="EMBL" id="QSQ08691.1"/>
    </source>
</evidence>
<accession>A0A8A0RJR9</accession>
<evidence type="ECO:0000256" key="5">
    <source>
        <dbReference type="RuleBase" id="RU361279"/>
    </source>
</evidence>
<dbReference type="PIRSF" id="PIRSF006806">
    <property type="entry name" value="FTHF_cligase"/>
    <property type="match status" value="1"/>
</dbReference>
<keyword evidence="3 4" id="KW-0067">ATP-binding</keyword>
<name>A0A8A0RJR9_9FIRM</name>
<dbReference type="NCBIfam" id="TIGR02727">
    <property type="entry name" value="MTHFS_bact"/>
    <property type="match status" value="1"/>
</dbReference>